<dbReference type="AlphaFoldDB" id="A0A841HJV8"/>
<dbReference type="RefSeq" id="WP_184330455.1">
    <property type="nucleotide sequence ID" value="NZ_JACHHZ010000002.1"/>
</dbReference>
<dbReference type="GO" id="GO:0016491">
    <property type="term" value="F:oxidoreductase activity"/>
    <property type="evidence" value="ECO:0007669"/>
    <property type="project" value="UniProtKB-KW"/>
</dbReference>
<dbReference type="CDD" id="cd05233">
    <property type="entry name" value="SDR_c"/>
    <property type="match status" value="1"/>
</dbReference>
<dbReference type="Pfam" id="PF00106">
    <property type="entry name" value="adh_short"/>
    <property type="match status" value="1"/>
</dbReference>
<dbReference type="InterPro" id="IPR002347">
    <property type="entry name" value="SDR_fam"/>
</dbReference>
<gene>
    <name evidence="4" type="ORF">HNQ60_001547</name>
</gene>
<name>A0A841HJV8_9GAMM</name>
<dbReference type="Gene3D" id="3.40.50.720">
    <property type="entry name" value="NAD(P)-binding Rossmann-like Domain"/>
    <property type="match status" value="1"/>
</dbReference>
<sequence>MTQGQQPGNDPIRGLRVAVTGGTSGLGAALVDELSRRGAQIAFVARTRTRVAEVERLHPGAHGIVGDVSVKQDIHRIAFQVLGPLGGLDVLINNASDLGPTPLALLADTECEDFVRALDTNVLGPFRLTRAVLGALAASARQGRGAIVINISSDAAVNAYARWGAYGASKAALAHMTRIWNEELAAEGVRFLALDPGDMDTPLHALAVPEANRAELKSPHESAREVIAAVVDLLPSSERQLAGVA</sequence>
<comment type="caution">
    <text evidence="4">The sequence shown here is derived from an EMBL/GenBank/DDBJ whole genome shotgun (WGS) entry which is preliminary data.</text>
</comment>
<dbReference type="SUPFAM" id="SSF51735">
    <property type="entry name" value="NAD(P)-binding Rossmann-fold domains"/>
    <property type="match status" value="1"/>
</dbReference>
<comment type="similarity">
    <text evidence="1 3">Belongs to the short-chain dehydrogenases/reductases (SDR) family.</text>
</comment>
<dbReference type="PANTHER" id="PTHR43669">
    <property type="entry name" value="5-KETO-D-GLUCONATE 5-REDUCTASE"/>
    <property type="match status" value="1"/>
</dbReference>
<evidence type="ECO:0000313" key="4">
    <source>
        <dbReference type="EMBL" id="MBB6092669.1"/>
    </source>
</evidence>
<proteinExistence type="inferred from homology"/>
<evidence type="ECO:0000256" key="1">
    <source>
        <dbReference type="ARBA" id="ARBA00006484"/>
    </source>
</evidence>
<dbReference type="Proteomes" id="UP000588068">
    <property type="component" value="Unassembled WGS sequence"/>
</dbReference>
<evidence type="ECO:0000256" key="2">
    <source>
        <dbReference type="ARBA" id="ARBA00023002"/>
    </source>
</evidence>
<keyword evidence="5" id="KW-1185">Reference proteome</keyword>
<evidence type="ECO:0000256" key="3">
    <source>
        <dbReference type="RuleBase" id="RU000363"/>
    </source>
</evidence>
<dbReference type="PRINTS" id="PR00080">
    <property type="entry name" value="SDRFAMILY"/>
</dbReference>
<dbReference type="EMBL" id="JACHHZ010000002">
    <property type="protein sequence ID" value="MBB6092669.1"/>
    <property type="molecule type" value="Genomic_DNA"/>
</dbReference>
<organism evidence="4 5">
    <name type="scientific">Povalibacter uvarum</name>
    <dbReference type="NCBI Taxonomy" id="732238"/>
    <lineage>
        <taxon>Bacteria</taxon>
        <taxon>Pseudomonadati</taxon>
        <taxon>Pseudomonadota</taxon>
        <taxon>Gammaproteobacteria</taxon>
        <taxon>Steroidobacterales</taxon>
        <taxon>Steroidobacteraceae</taxon>
        <taxon>Povalibacter</taxon>
    </lineage>
</organism>
<reference evidence="4 5" key="1">
    <citation type="submission" date="2020-08" db="EMBL/GenBank/DDBJ databases">
        <title>Genomic Encyclopedia of Type Strains, Phase IV (KMG-IV): sequencing the most valuable type-strain genomes for metagenomic binning, comparative biology and taxonomic classification.</title>
        <authorList>
            <person name="Goeker M."/>
        </authorList>
    </citation>
    <scope>NUCLEOTIDE SEQUENCE [LARGE SCALE GENOMIC DNA]</scope>
    <source>
        <strain evidence="4 5">DSM 26723</strain>
    </source>
</reference>
<protein>
    <submittedName>
        <fullName evidence="4">NAD(P)-dependent dehydrogenase (Short-subunit alcohol dehydrogenase family)</fullName>
    </submittedName>
</protein>
<dbReference type="PRINTS" id="PR00081">
    <property type="entry name" value="GDHRDH"/>
</dbReference>
<keyword evidence="2" id="KW-0560">Oxidoreductase</keyword>
<dbReference type="PANTHER" id="PTHR43669:SF3">
    <property type="entry name" value="ALCOHOL DEHYDROGENASE, PUTATIVE (AFU_ORTHOLOGUE AFUA_3G03445)-RELATED"/>
    <property type="match status" value="1"/>
</dbReference>
<dbReference type="InterPro" id="IPR036291">
    <property type="entry name" value="NAD(P)-bd_dom_sf"/>
</dbReference>
<evidence type="ECO:0000313" key="5">
    <source>
        <dbReference type="Proteomes" id="UP000588068"/>
    </source>
</evidence>
<accession>A0A841HJV8</accession>